<dbReference type="InterPro" id="IPR032675">
    <property type="entry name" value="LRR_dom_sf"/>
</dbReference>
<dbReference type="SUPFAM" id="SSF52047">
    <property type="entry name" value="RNI-like"/>
    <property type="match status" value="1"/>
</dbReference>
<name>A0AAD5GHC1_AMBAR</name>
<dbReference type="GO" id="GO:0006952">
    <property type="term" value="P:defense response"/>
    <property type="evidence" value="ECO:0007669"/>
    <property type="project" value="InterPro"/>
</dbReference>
<keyword evidence="2" id="KW-1185">Reference proteome</keyword>
<dbReference type="InterPro" id="IPR044974">
    <property type="entry name" value="Disease_R_plants"/>
</dbReference>
<dbReference type="Proteomes" id="UP001206925">
    <property type="component" value="Unassembled WGS sequence"/>
</dbReference>
<dbReference type="PANTHER" id="PTHR11017:SF585">
    <property type="entry name" value="TIR DOMAIN-CONTAINING PROTEIN"/>
    <property type="match status" value="1"/>
</dbReference>
<organism evidence="1 2">
    <name type="scientific">Ambrosia artemisiifolia</name>
    <name type="common">Common ragweed</name>
    <dbReference type="NCBI Taxonomy" id="4212"/>
    <lineage>
        <taxon>Eukaryota</taxon>
        <taxon>Viridiplantae</taxon>
        <taxon>Streptophyta</taxon>
        <taxon>Embryophyta</taxon>
        <taxon>Tracheophyta</taxon>
        <taxon>Spermatophyta</taxon>
        <taxon>Magnoliopsida</taxon>
        <taxon>eudicotyledons</taxon>
        <taxon>Gunneridae</taxon>
        <taxon>Pentapetalae</taxon>
        <taxon>asterids</taxon>
        <taxon>campanulids</taxon>
        <taxon>Asterales</taxon>
        <taxon>Asteraceae</taxon>
        <taxon>Asteroideae</taxon>
        <taxon>Heliantheae alliance</taxon>
        <taxon>Heliantheae</taxon>
        <taxon>Ambrosia</taxon>
    </lineage>
</organism>
<sequence length="534" mass="61285">MAEHKQRMESESDEEKRSEWAEKIEKWKKALTEVADIKGKEANDCRTTDYHSGIFLFSMTEIPTERLFETHQPKHTKHLLQGLNDEESLQLLSWHAFGRNEPNKGNKKELEKLLKSLKFLNLSGCHELVRVGHFSGLPQLERLTLAGCTSLVEICDTIGAYCQKLEVLDLSNCSKLKELPRSIGKLNNLIQLSIDGCSNIGENINMKSHESSSSTMKLYLDGNPIDSMPDCVRSLSRLETLSFSRCGNLKTVICAPIQLNHLEIDSCQSLERVTFNPELSSIPYITYYRTLIALTEIEHKFKIQALSEVDEEVLRSLGWISIAYLNHCRLSMANWIRMYDLERRIRIVPAQMLYEHGIFSTYLQGKEVPEWFTQRSSGSSFTLQSPPENGKIKGINVCIVRTISSMKEADPWRIKIRNLTKNSSWSYQPRIYLVPEKDAFEDGGEVDVIWLSHWMFGKNEFEDGDQVSIHFTVKYFYGEGVLGGVRYEPCVKVREYGMSTVYDDGGKQKKEDPLGYYKSWKYIIGGDLSPFEDF</sequence>
<accession>A0AAD5GHC1</accession>
<comment type="caution">
    <text evidence="1">The sequence shown here is derived from an EMBL/GenBank/DDBJ whole genome shotgun (WGS) entry which is preliminary data.</text>
</comment>
<reference evidence="1" key="1">
    <citation type="submission" date="2022-06" db="EMBL/GenBank/DDBJ databases">
        <title>Uncovering the hologenomic basis of an extraordinary plant invasion.</title>
        <authorList>
            <person name="Bieker V.C."/>
            <person name="Martin M.D."/>
            <person name="Gilbert T."/>
            <person name="Hodgins K."/>
            <person name="Battlay P."/>
            <person name="Petersen B."/>
            <person name="Wilson J."/>
        </authorList>
    </citation>
    <scope>NUCLEOTIDE SEQUENCE</scope>
    <source>
        <strain evidence="1">AA19_3_7</strain>
        <tissue evidence="1">Leaf</tissue>
    </source>
</reference>
<proteinExistence type="predicted"/>
<gene>
    <name evidence="1" type="ORF">M8C21_025548</name>
</gene>
<protein>
    <submittedName>
        <fullName evidence="1">Uncharacterized protein</fullName>
    </submittedName>
</protein>
<dbReference type="PANTHER" id="PTHR11017">
    <property type="entry name" value="LEUCINE-RICH REPEAT-CONTAINING PROTEIN"/>
    <property type="match status" value="1"/>
</dbReference>
<dbReference type="InterPro" id="IPR001611">
    <property type="entry name" value="Leu-rich_rpt"/>
</dbReference>
<feature type="non-terminal residue" evidence="1">
    <location>
        <position position="1"/>
    </location>
</feature>
<dbReference type="AlphaFoldDB" id="A0AAD5GHC1"/>
<dbReference type="Gene3D" id="3.80.10.10">
    <property type="entry name" value="Ribonuclease Inhibitor"/>
    <property type="match status" value="1"/>
</dbReference>
<evidence type="ECO:0000313" key="1">
    <source>
        <dbReference type="EMBL" id="KAI7742660.1"/>
    </source>
</evidence>
<evidence type="ECO:0000313" key="2">
    <source>
        <dbReference type="Proteomes" id="UP001206925"/>
    </source>
</evidence>
<dbReference type="EMBL" id="JAMZMK010007941">
    <property type="protein sequence ID" value="KAI7742660.1"/>
    <property type="molecule type" value="Genomic_DNA"/>
</dbReference>
<dbReference type="Pfam" id="PF00560">
    <property type="entry name" value="LRR_1"/>
    <property type="match status" value="1"/>
</dbReference>